<dbReference type="PRINTS" id="PR00081">
    <property type="entry name" value="GDHRDH"/>
</dbReference>
<dbReference type="SUPFAM" id="SSF51735">
    <property type="entry name" value="NAD(P)-binding Rossmann-fold domains"/>
    <property type="match status" value="1"/>
</dbReference>
<keyword evidence="4" id="KW-1185">Reference proteome</keyword>
<evidence type="ECO:0000313" key="3">
    <source>
        <dbReference type="EMBL" id="MFD0960331.1"/>
    </source>
</evidence>
<dbReference type="EC" id="1.1.1.-" evidence="3"/>
<dbReference type="PANTHER" id="PTHR42760:SF133">
    <property type="entry name" value="3-OXOACYL-[ACYL-CARRIER-PROTEIN] REDUCTASE"/>
    <property type="match status" value="1"/>
</dbReference>
<dbReference type="PRINTS" id="PR00080">
    <property type="entry name" value="SDRFAMILY"/>
</dbReference>
<sequence length="253" mass="27769">MRLQGRTAIITGAARSIGATIAKRFAEEGATVVVNDIAHAEHGRELVEEIRRAGGEAFFHQADVSLEADVLEMVGETIRRYGKVDILVNNAAIDPRKKWYEITSDEWDHIMNVNVKSQFLCAKAVFPSMKDNQYGKIINVSSITYFTGQAEFLHYVASKGAVVGFTRALAREVGAYGINVNCITPGAVWTETEEEKVGAEALIGIEDFLAARQTFARRMNSSDLEGSFVFLASADSDFLTGQTINVDGGWIMH</sequence>
<dbReference type="RefSeq" id="WP_377564799.1">
    <property type="nucleotide sequence ID" value="NZ_JBHTJZ010000020.1"/>
</dbReference>
<dbReference type="CDD" id="cd05233">
    <property type="entry name" value="SDR_c"/>
    <property type="match status" value="1"/>
</dbReference>
<proteinExistence type="inferred from homology"/>
<reference evidence="4" key="1">
    <citation type="journal article" date="2019" name="Int. J. Syst. Evol. Microbiol.">
        <title>The Global Catalogue of Microorganisms (GCM) 10K type strain sequencing project: providing services to taxonomists for standard genome sequencing and annotation.</title>
        <authorList>
            <consortium name="The Broad Institute Genomics Platform"/>
            <consortium name="The Broad Institute Genome Sequencing Center for Infectious Disease"/>
            <person name="Wu L."/>
            <person name="Ma J."/>
        </authorList>
    </citation>
    <scope>NUCLEOTIDE SEQUENCE [LARGE SCALE GENOMIC DNA]</scope>
    <source>
        <strain evidence="4">CCUG 59129</strain>
    </source>
</reference>
<dbReference type="Pfam" id="PF13561">
    <property type="entry name" value="adh_short_C2"/>
    <property type="match status" value="1"/>
</dbReference>
<name>A0ABW3HS15_9BACL</name>
<organism evidence="3 4">
    <name type="scientific">Paenibacillus chungangensis</name>
    <dbReference type="NCBI Taxonomy" id="696535"/>
    <lineage>
        <taxon>Bacteria</taxon>
        <taxon>Bacillati</taxon>
        <taxon>Bacillota</taxon>
        <taxon>Bacilli</taxon>
        <taxon>Bacillales</taxon>
        <taxon>Paenibacillaceae</taxon>
        <taxon>Paenibacillus</taxon>
    </lineage>
</organism>
<comment type="similarity">
    <text evidence="1">Belongs to the short-chain dehydrogenases/reductases (SDR) family.</text>
</comment>
<comment type="caution">
    <text evidence="3">The sequence shown here is derived from an EMBL/GenBank/DDBJ whole genome shotgun (WGS) entry which is preliminary data.</text>
</comment>
<evidence type="ECO:0000313" key="4">
    <source>
        <dbReference type="Proteomes" id="UP001596989"/>
    </source>
</evidence>
<protein>
    <submittedName>
        <fullName evidence="3">SDR family NAD(P)-dependent oxidoreductase</fullName>
        <ecNumber evidence="3">1.1.1.-</ecNumber>
    </submittedName>
</protein>
<accession>A0ABW3HS15</accession>
<dbReference type="GO" id="GO:0016491">
    <property type="term" value="F:oxidoreductase activity"/>
    <property type="evidence" value="ECO:0007669"/>
    <property type="project" value="UniProtKB-KW"/>
</dbReference>
<dbReference type="PROSITE" id="PS00061">
    <property type="entry name" value="ADH_SHORT"/>
    <property type="match status" value="1"/>
</dbReference>
<dbReference type="Proteomes" id="UP001596989">
    <property type="component" value="Unassembled WGS sequence"/>
</dbReference>
<dbReference type="NCBIfam" id="NF005559">
    <property type="entry name" value="PRK07231.1"/>
    <property type="match status" value="1"/>
</dbReference>
<dbReference type="InterPro" id="IPR002347">
    <property type="entry name" value="SDR_fam"/>
</dbReference>
<dbReference type="PANTHER" id="PTHR42760">
    <property type="entry name" value="SHORT-CHAIN DEHYDROGENASES/REDUCTASES FAMILY MEMBER"/>
    <property type="match status" value="1"/>
</dbReference>
<keyword evidence="2 3" id="KW-0560">Oxidoreductase</keyword>
<evidence type="ECO:0000256" key="1">
    <source>
        <dbReference type="ARBA" id="ARBA00006484"/>
    </source>
</evidence>
<dbReference type="EMBL" id="JBHTJZ010000020">
    <property type="protein sequence ID" value="MFD0960331.1"/>
    <property type="molecule type" value="Genomic_DNA"/>
</dbReference>
<dbReference type="Gene3D" id="3.40.50.720">
    <property type="entry name" value="NAD(P)-binding Rossmann-like Domain"/>
    <property type="match status" value="1"/>
</dbReference>
<gene>
    <name evidence="3" type="ORF">ACFQ2I_13145</name>
</gene>
<dbReference type="InterPro" id="IPR020904">
    <property type="entry name" value="Sc_DH/Rdtase_CS"/>
</dbReference>
<dbReference type="InterPro" id="IPR036291">
    <property type="entry name" value="NAD(P)-bd_dom_sf"/>
</dbReference>
<evidence type="ECO:0000256" key="2">
    <source>
        <dbReference type="ARBA" id="ARBA00023002"/>
    </source>
</evidence>